<accession>A0A1M5EHA5</accession>
<dbReference type="STRING" id="634436.SAMN05216361_0390"/>
<evidence type="ECO:0000256" key="1">
    <source>
        <dbReference type="SAM" id="SignalP"/>
    </source>
</evidence>
<keyword evidence="4" id="KW-1185">Reference proteome</keyword>
<evidence type="ECO:0000313" key="4">
    <source>
        <dbReference type="Proteomes" id="UP000184520"/>
    </source>
</evidence>
<dbReference type="Pfam" id="PF07603">
    <property type="entry name" value="Lcl_C"/>
    <property type="match status" value="1"/>
</dbReference>
<feature type="signal peptide" evidence="1">
    <location>
        <begin position="1"/>
        <end position="22"/>
    </location>
</feature>
<evidence type="ECO:0000259" key="2">
    <source>
        <dbReference type="Pfam" id="PF07603"/>
    </source>
</evidence>
<keyword evidence="1" id="KW-0732">Signal</keyword>
<dbReference type="Gene3D" id="2.60.40.10">
    <property type="entry name" value="Immunoglobulins"/>
    <property type="match status" value="3"/>
</dbReference>
<evidence type="ECO:0000313" key="3">
    <source>
        <dbReference type="EMBL" id="SHF78441.1"/>
    </source>
</evidence>
<feature type="chain" id="PRO_5012544795" description="Lcl C-terminal domain-containing protein" evidence="1">
    <location>
        <begin position="23"/>
        <end position="564"/>
    </location>
</feature>
<proteinExistence type="predicted"/>
<dbReference type="InterPro" id="IPR013783">
    <property type="entry name" value="Ig-like_fold"/>
</dbReference>
<dbReference type="AlphaFoldDB" id="A0A1M5EHA5"/>
<gene>
    <name evidence="3" type="ORF">SAMN05216361_0390</name>
</gene>
<feature type="domain" description="Lcl C-terminal" evidence="2">
    <location>
        <begin position="405"/>
        <end position="561"/>
    </location>
</feature>
<reference evidence="4" key="1">
    <citation type="submission" date="2016-11" db="EMBL/GenBank/DDBJ databases">
        <authorList>
            <person name="Varghese N."/>
            <person name="Submissions S."/>
        </authorList>
    </citation>
    <scope>NUCLEOTIDE SEQUENCE [LARGE SCALE GENOMIC DNA]</scope>
    <source>
        <strain evidence="4">CGMCC 1.8995</strain>
    </source>
</reference>
<dbReference type="Proteomes" id="UP000184520">
    <property type="component" value="Unassembled WGS sequence"/>
</dbReference>
<dbReference type="PROSITE" id="PS51257">
    <property type="entry name" value="PROKAR_LIPOPROTEIN"/>
    <property type="match status" value="1"/>
</dbReference>
<protein>
    <recommendedName>
        <fullName evidence="2">Lcl C-terminal domain-containing protein</fullName>
    </recommendedName>
</protein>
<organism evidence="3 4">
    <name type="scientific">Marisediminitalea aggregata</name>
    <dbReference type="NCBI Taxonomy" id="634436"/>
    <lineage>
        <taxon>Bacteria</taxon>
        <taxon>Pseudomonadati</taxon>
        <taxon>Pseudomonadota</taxon>
        <taxon>Gammaproteobacteria</taxon>
        <taxon>Alteromonadales</taxon>
        <taxon>Alteromonadaceae</taxon>
        <taxon>Marisediminitalea</taxon>
    </lineage>
</organism>
<name>A0A1M5EHA5_9ALTE</name>
<dbReference type="EMBL" id="FQWD01000001">
    <property type="protein sequence ID" value="SHF78441.1"/>
    <property type="molecule type" value="Genomic_DNA"/>
</dbReference>
<dbReference type="Pfam" id="PF22352">
    <property type="entry name" value="K319L-like_PKD"/>
    <property type="match status" value="1"/>
</dbReference>
<dbReference type="InterPro" id="IPR011460">
    <property type="entry name" value="Lcl_C"/>
</dbReference>
<sequence>MTYFNMKQLRLFFLTFAACLLAACGGLSKDAADETFAVNAGRDRSMAEQATISLSAQVSYPSGEVTYRWTAPSSITIAQEATTSSAATLTAPAVTSETQFTISVTATDASSQTATDSFVLTVTPQNSEPTASITVADWPDVDPGTYPAGVTITLDGRNSFDADNTSSDAIAKWLWEQTAGSDVISGLEADQSTLVISTPIADSRQTLTFSLTVTDQEGATNTTSYSITILSAFETQPQVSVGLNQAVFGGETILLDGTASSSLQAAYPLSARWTYSGDSEPVIVQPTQADTYAVAPLVTDTTELEFYLTVEDSYGNVVTETKRVTVRPFPVRVLNDTGMSQQANDTANGNTQQNAWPGQDSHKGADALANAGILDKAGRGQAGFDFTKLNANGDEQDDDVTQFSCVRDNVTGLVWEIKTTDGGLRDQDHLYSWYSTDNNGGSEGSLNGTSTQCSLTNCNTEAYIDAINTAGLCGFYDWRLPTHGDLLSLVHFGKGSSPRIDTQYFPYTGDGTAGTLWYWTSLPSADGVSNDAAQNAWAIDFISGVDNFLNKSSAASIRLVRAGR</sequence>